<dbReference type="Proteomes" id="UP000619479">
    <property type="component" value="Unassembled WGS sequence"/>
</dbReference>
<dbReference type="EMBL" id="BOMH01000002">
    <property type="protein sequence ID" value="GID62308.1"/>
    <property type="molecule type" value="Genomic_DNA"/>
</dbReference>
<reference evidence="1" key="1">
    <citation type="submission" date="2021-01" db="EMBL/GenBank/DDBJ databases">
        <title>Whole genome shotgun sequence of Actinoplanes cyaneus NBRC 14990.</title>
        <authorList>
            <person name="Komaki H."/>
            <person name="Tamura T."/>
        </authorList>
    </citation>
    <scope>NUCLEOTIDE SEQUENCE</scope>
    <source>
        <strain evidence="1">NBRC 14990</strain>
    </source>
</reference>
<protein>
    <submittedName>
        <fullName evidence="1">Uncharacterized protein</fullName>
    </submittedName>
</protein>
<gene>
    <name evidence="1" type="ORF">Acy02nite_01890</name>
</gene>
<comment type="caution">
    <text evidence="1">The sequence shown here is derived from an EMBL/GenBank/DDBJ whole genome shotgun (WGS) entry which is preliminary data.</text>
</comment>
<evidence type="ECO:0000313" key="2">
    <source>
        <dbReference type="Proteomes" id="UP000619479"/>
    </source>
</evidence>
<proteinExistence type="predicted"/>
<accession>A0A919IF60</accession>
<name>A0A919IF60_9ACTN</name>
<keyword evidence="2" id="KW-1185">Reference proteome</keyword>
<organism evidence="1 2">
    <name type="scientific">Actinoplanes cyaneus</name>
    <dbReference type="NCBI Taxonomy" id="52696"/>
    <lineage>
        <taxon>Bacteria</taxon>
        <taxon>Bacillati</taxon>
        <taxon>Actinomycetota</taxon>
        <taxon>Actinomycetes</taxon>
        <taxon>Micromonosporales</taxon>
        <taxon>Micromonosporaceae</taxon>
        <taxon>Actinoplanes</taxon>
    </lineage>
</organism>
<sequence>MAWRGVAWRGVLAAGCWLLAAGWRWEVEGRPCRGRLEADGVGMPGFDRGGVVSVGGGWAEFPLGSLPAG</sequence>
<dbReference type="AlphaFoldDB" id="A0A919IF60"/>
<evidence type="ECO:0000313" key="1">
    <source>
        <dbReference type="EMBL" id="GID62308.1"/>
    </source>
</evidence>